<comment type="similarity">
    <text evidence="3">Belongs to the HARBI1 family.</text>
</comment>
<evidence type="ECO:0000256" key="6">
    <source>
        <dbReference type="ARBA" id="ARBA00022801"/>
    </source>
</evidence>
<keyword evidence="4" id="KW-0540">Nuclease</keyword>
<accession>A0AAN8G3H2</accession>
<sequence length="374" mass="42887">MAANLLFMIDELLVEEDYEDNKYTFATVSAFVLAASLMRENRVRIKGYMESIVPEYGEVNFKRMYRVSSSSFEVLANHFRDYPEFVIKGKGGREPISVEKQLLITLWYLGSRDTVHKISDRFGISESTILNCRDRVLTVSVVHLMDKYITLPVGNERRAVKDRFEWRNGFPGIVGYLDGTHIRITSPKHNPKSYVNRKGYHSIQLQAVCREDMRFIDCFVGFPGSCHDSRILRNSDLFTKGPEYCQEGHILADGGYPLLNWLMTPYRDNGHLTANQRNFNTLHSSNRVIIERAFGILKGKFSHLQYLDTTKIETSVKIIMTCCIFHNICILNADSVDEFFGCDEDLPNLQVNTADPDAIGARLKRDNLATNLQR</sequence>
<evidence type="ECO:0000313" key="9">
    <source>
        <dbReference type="EMBL" id="KAK6166996.1"/>
    </source>
</evidence>
<dbReference type="InterPro" id="IPR045249">
    <property type="entry name" value="HARBI1-like"/>
</dbReference>
<organism evidence="9 10">
    <name type="scientific">Patella caerulea</name>
    <name type="common">Rayed Mediterranean limpet</name>
    <dbReference type="NCBI Taxonomy" id="87958"/>
    <lineage>
        <taxon>Eukaryota</taxon>
        <taxon>Metazoa</taxon>
        <taxon>Spiralia</taxon>
        <taxon>Lophotrochozoa</taxon>
        <taxon>Mollusca</taxon>
        <taxon>Gastropoda</taxon>
        <taxon>Patellogastropoda</taxon>
        <taxon>Patelloidea</taxon>
        <taxon>Patellidae</taxon>
        <taxon>Patella</taxon>
    </lineage>
</organism>
<keyword evidence="10" id="KW-1185">Reference proteome</keyword>
<dbReference type="PANTHER" id="PTHR22930:SF85">
    <property type="entry name" value="GH03217P-RELATED"/>
    <property type="match status" value="1"/>
</dbReference>
<comment type="caution">
    <text evidence="9">The sequence shown here is derived from an EMBL/GenBank/DDBJ whole genome shotgun (WGS) entry which is preliminary data.</text>
</comment>
<keyword evidence="6" id="KW-0378">Hydrolase</keyword>
<dbReference type="GO" id="GO:0004518">
    <property type="term" value="F:nuclease activity"/>
    <property type="evidence" value="ECO:0007669"/>
    <property type="project" value="UniProtKB-KW"/>
</dbReference>
<evidence type="ECO:0000256" key="2">
    <source>
        <dbReference type="ARBA" id="ARBA00004123"/>
    </source>
</evidence>
<evidence type="ECO:0000313" key="10">
    <source>
        <dbReference type="Proteomes" id="UP001347796"/>
    </source>
</evidence>
<dbReference type="Pfam" id="PF13359">
    <property type="entry name" value="DDE_Tnp_4"/>
    <property type="match status" value="1"/>
</dbReference>
<evidence type="ECO:0000256" key="7">
    <source>
        <dbReference type="ARBA" id="ARBA00023242"/>
    </source>
</evidence>
<dbReference type="AlphaFoldDB" id="A0AAN8G3H2"/>
<dbReference type="PANTHER" id="PTHR22930">
    <property type="match status" value="1"/>
</dbReference>
<comment type="subcellular location">
    <subcellularLocation>
        <location evidence="2">Nucleus</location>
    </subcellularLocation>
</comment>
<dbReference type="GO" id="GO:0005634">
    <property type="term" value="C:nucleus"/>
    <property type="evidence" value="ECO:0007669"/>
    <property type="project" value="UniProtKB-SubCell"/>
</dbReference>
<gene>
    <name evidence="9" type="ORF">SNE40_022179</name>
</gene>
<keyword evidence="5" id="KW-0479">Metal-binding</keyword>
<evidence type="ECO:0000259" key="8">
    <source>
        <dbReference type="Pfam" id="PF13359"/>
    </source>
</evidence>
<dbReference type="Proteomes" id="UP001347796">
    <property type="component" value="Unassembled WGS sequence"/>
</dbReference>
<proteinExistence type="inferred from homology"/>
<comment type="cofactor">
    <cofactor evidence="1">
        <name>a divalent metal cation</name>
        <dbReference type="ChEBI" id="CHEBI:60240"/>
    </cofactor>
</comment>
<dbReference type="GO" id="GO:0016787">
    <property type="term" value="F:hydrolase activity"/>
    <property type="evidence" value="ECO:0007669"/>
    <property type="project" value="UniProtKB-KW"/>
</dbReference>
<evidence type="ECO:0000256" key="1">
    <source>
        <dbReference type="ARBA" id="ARBA00001968"/>
    </source>
</evidence>
<protein>
    <recommendedName>
        <fullName evidence="8">DDE Tnp4 domain-containing protein</fullName>
    </recommendedName>
</protein>
<evidence type="ECO:0000256" key="4">
    <source>
        <dbReference type="ARBA" id="ARBA00022722"/>
    </source>
</evidence>
<name>A0AAN8G3H2_PATCE</name>
<dbReference type="InterPro" id="IPR027806">
    <property type="entry name" value="HARBI1_dom"/>
</dbReference>
<dbReference type="EMBL" id="JAZGQO010000019">
    <property type="protein sequence ID" value="KAK6166996.1"/>
    <property type="molecule type" value="Genomic_DNA"/>
</dbReference>
<reference evidence="9 10" key="1">
    <citation type="submission" date="2024-01" db="EMBL/GenBank/DDBJ databases">
        <title>The genome of the rayed Mediterranean limpet Patella caerulea (Linnaeus, 1758).</title>
        <authorList>
            <person name="Anh-Thu Weber A."/>
            <person name="Halstead-Nussloch G."/>
        </authorList>
    </citation>
    <scope>NUCLEOTIDE SEQUENCE [LARGE SCALE GENOMIC DNA]</scope>
    <source>
        <strain evidence="9">AATW-2023a</strain>
        <tissue evidence="9">Whole specimen</tissue>
    </source>
</reference>
<evidence type="ECO:0000256" key="3">
    <source>
        <dbReference type="ARBA" id="ARBA00006958"/>
    </source>
</evidence>
<feature type="domain" description="DDE Tnp4" evidence="8">
    <location>
        <begin position="177"/>
        <end position="327"/>
    </location>
</feature>
<keyword evidence="7" id="KW-0539">Nucleus</keyword>
<dbReference type="GO" id="GO:0046872">
    <property type="term" value="F:metal ion binding"/>
    <property type="evidence" value="ECO:0007669"/>
    <property type="project" value="UniProtKB-KW"/>
</dbReference>
<evidence type="ECO:0000256" key="5">
    <source>
        <dbReference type="ARBA" id="ARBA00022723"/>
    </source>
</evidence>